<dbReference type="Pfam" id="PF00096">
    <property type="entry name" value="zf-C2H2"/>
    <property type="match status" value="2"/>
</dbReference>
<keyword evidence="2" id="KW-0677">Repeat</keyword>
<dbReference type="PROSITE" id="PS00028">
    <property type="entry name" value="ZINC_FINGER_C2H2_1"/>
    <property type="match status" value="3"/>
</dbReference>
<sequence>MMSHRNERPLKCEICGKGFIWKCGLRRHLLAHKGLEPKSNLPVCEICGKKMSKYQSLQKHMKIHERPEMPFKCPVTGCEKSYSNERFLKRHVDRHASKRHKCEYCEVDYKDSQQLKG</sequence>
<keyword evidence="4" id="KW-0862">Zinc</keyword>
<keyword evidence="1" id="KW-0479">Metal-binding</keyword>
<dbReference type="InterPro" id="IPR013087">
    <property type="entry name" value="Znf_C2H2_type"/>
</dbReference>
<dbReference type="SUPFAM" id="SSF57667">
    <property type="entry name" value="beta-beta-alpha zinc fingers"/>
    <property type="match status" value="2"/>
</dbReference>
<dbReference type="FunFam" id="3.30.160.60:FF:000671">
    <property type="entry name" value="Zinc finger protein 26"/>
    <property type="match status" value="1"/>
</dbReference>
<evidence type="ECO:0000256" key="3">
    <source>
        <dbReference type="ARBA" id="ARBA00022771"/>
    </source>
</evidence>
<dbReference type="EMBL" id="AJVK01032555">
    <property type="status" value="NOT_ANNOTATED_CDS"/>
    <property type="molecule type" value="Genomic_DNA"/>
</dbReference>
<dbReference type="Pfam" id="PF13894">
    <property type="entry name" value="zf-C2H2_4"/>
    <property type="match status" value="1"/>
</dbReference>
<reference evidence="6" key="1">
    <citation type="submission" date="2022-08" db="UniProtKB">
        <authorList>
            <consortium name="EnsemblMetazoa"/>
        </authorList>
    </citation>
    <scope>IDENTIFICATION</scope>
    <source>
        <strain evidence="6">Israel</strain>
    </source>
</reference>
<dbReference type="GO" id="GO:0008270">
    <property type="term" value="F:zinc ion binding"/>
    <property type="evidence" value="ECO:0007669"/>
    <property type="project" value="UniProtKB-KW"/>
</dbReference>
<keyword evidence="3" id="KW-0863">Zinc-finger</keyword>
<evidence type="ECO:0000313" key="6">
    <source>
        <dbReference type="EnsemblMetazoa" id="PPAI006171-PA"/>
    </source>
</evidence>
<evidence type="ECO:0000256" key="2">
    <source>
        <dbReference type="ARBA" id="ARBA00022737"/>
    </source>
</evidence>
<accession>A0A1B0DE48</accession>
<dbReference type="Proteomes" id="UP000092462">
    <property type="component" value="Unassembled WGS sequence"/>
</dbReference>
<dbReference type="SMART" id="SM00355">
    <property type="entry name" value="ZnF_C2H2"/>
    <property type="match status" value="3"/>
</dbReference>
<evidence type="ECO:0000313" key="7">
    <source>
        <dbReference type="Proteomes" id="UP000092462"/>
    </source>
</evidence>
<dbReference type="VEuPathDB" id="VectorBase:PPAPM1_004431"/>
<feature type="domain" description="C2H2-type" evidence="5">
    <location>
        <begin position="42"/>
        <end position="69"/>
    </location>
</feature>
<evidence type="ECO:0000259" key="5">
    <source>
        <dbReference type="PROSITE" id="PS50157"/>
    </source>
</evidence>
<protein>
    <recommendedName>
        <fullName evidence="5">C2H2-type domain-containing protein</fullName>
    </recommendedName>
</protein>
<dbReference type="Gene3D" id="3.30.160.60">
    <property type="entry name" value="Classic Zinc Finger"/>
    <property type="match status" value="3"/>
</dbReference>
<keyword evidence="7" id="KW-1185">Reference proteome</keyword>
<organism evidence="6 7">
    <name type="scientific">Phlebotomus papatasi</name>
    <name type="common">Sandfly</name>
    <dbReference type="NCBI Taxonomy" id="29031"/>
    <lineage>
        <taxon>Eukaryota</taxon>
        <taxon>Metazoa</taxon>
        <taxon>Ecdysozoa</taxon>
        <taxon>Arthropoda</taxon>
        <taxon>Hexapoda</taxon>
        <taxon>Insecta</taxon>
        <taxon>Pterygota</taxon>
        <taxon>Neoptera</taxon>
        <taxon>Endopterygota</taxon>
        <taxon>Diptera</taxon>
        <taxon>Nematocera</taxon>
        <taxon>Psychodoidea</taxon>
        <taxon>Psychodidae</taxon>
        <taxon>Phlebotomus</taxon>
        <taxon>Phlebotomus</taxon>
    </lineage>
</organism>
<proteinExistence type="predicted"/>
<feature type="domain" description="C2H2-type" evidence="5">
    <location>
        <begin position="10"/>
        <end position="37"/>
    </location>
</feature>
<dbReference type="InterPro" id="IPR036236">
    <property type="entry name" value="Znf_C2H2_sf"/>
</dbReference>
<evidence type="ECO:0000256" key="4">
    <source>
        <dbReference type="ARBA" id="ARBA00022833"/>
    </source>
</evidence>
<dbReference type="PANTHER" id="PTHR24409">
    <property type="entry name" value="ZINC FINGER PROTEIN 142"/>
    <property type="match status" value="1"/>
</dbReference>
<name>A0A1B0DE48_PHLPP</name>
<dbReference type="VEuPathDB" id="VectorBase:PPAI006171"/>
<dbReference type="AlphaFoldDB" id="A0A1B0DE48"/>
<dbReference type="EnsemblMetazoa" id="PPAI006171-RA">
    <property type="protein sequence ID" value="PPAI006171-PA"/>
    <property type="gene ID" value="PPAI006171"/>
</dbReference>
<feature type="domain" description="C2H2-type" evidence="5">
    <location>
        <begin position="71"/>
        <end position="100"/>
    </location>
</feature>
<evidence type="ECO:0000256" key="1">
    <source>
        <dbReference type="ARBA" id="ARBA00022723"/>
    </source>
</evidence>
<dbReference type="PROSITE" id="PS50157">
    <property type="entry name" value="ZINC_FINGER_C2H2_2"/>
    <property type="match status" value="3"/>
</dbReference>